<organism evidence="1">
    <name type="scientific">marine metagenome</name>
    <dbReference type="NCBI Taxonomy" id="408172"/>
    <lineage>
        <taxon>unclassified sequences</taxon>
        <taxon>metagenomes</taxon>
        <taxon>ecological metagenomes</taxon>
    </lineage>
</organism>
<evidence type="ECO:0000313" key="1">
    <source>
        <dbReference type="EMBL" id="SVC74034.1"/>
    </source>
</evidence>
<sequence length="55" mass="6103">MTTLTQIVGDNYEDQNNNNKKYDCKEVEEPVVNKDGYFFGQGDSGKKIGIAGICI</sequence>
<name>A0A382PKX5_9ZZZZ</name>
<dbReference type="EMBL" id="UINC01108148">
    <property type="protein sequence ID" value="SVC74034.1"/>
    <property type="molecule type" value="Genomic_DNA"/>
</dbReference>
<dbReference type="AlphaFoldDB" id="A0A382PKX5"/>
<reference evidence="1" key="1">
    <citation type="submission" date="2018-05" db="EMBL/GenBank/DDBJ databases">
        <authorList>
            <person name="Lanie J.A."/>
            <person name="Ng W.-L."/>
            <person name="Kazmierczak K.M."/>
            <person name="Andrzejewski T.M."/>
            <person name="Davidsen T.M."/>
            <person name="Wayne K.J."/>
            <person name="Tettelin H."/>
            <person name="Glass J.I."/>
            <person name="Rusch D."/>
            <person name="Podicherti R."/>
            <person name="Tsui H.-C.T."/>
            <person name="Winkler M.E."/>
        </authorList>
    </citation>
    <scope>NUCLEOTIDE SEQUENCE</scope>
</reference>
<feature type="non-terminal residue" evidence="1">
    <location>
        <position position="55"/>
    </location>
</feature>
<proteinExistence type="predicted"/>
<protein>
    <submittedName>
        <fullName evidence="1">Uncharacterized protein</fullName>
    </submittedName>
</protein>
<gene>
    <name evidence="1" type="ORF">METZ01_LOCUS326888</name>
</gene>
<accession>A0A382PKX5</accession>